<sequence length="110" mass="11888">MDGDDRRDRATLVARRDASQSAIQVCFGGKSGAGRCRVIAVQEGLAIDMGLSAMPAGCHSYFEDDKGKSSNGKDLCARTEALAYFKVGSASSFFVYEPQTGKFGRYWDSD</sequence>
<accession>A0A091BEH4</accession>
<keyword evidence="2" id="KW-1185">Reference proteome</keyword>
<dbReference type="PATRIC" id="fig|1121015.4.peg.1829"/>
<gene>
    <name evidence="1" type="ORF">N789_11765</name>
</gene>
<dbReference type="RefSeq" id="WP_026802634.1">
    <property type="nucleotide sequence ID" value="NZ_ATVD01000004.1"/>
</dbReference>
<evidence type="ECO:0000313" key="1">
    <source>
        <dbReference type="EMBL" id="KFN42800.1"/>
    </source>
</evidence>
<dbReference type="EMBL" id="AVCI01000007">
    <property type="protein sequence ID" value="KFN42800.1"/>
    <property type="molecule type" value="Genomic_DNA"/>
</dbReference>
<comment type="caution">
    <text evidence="1">The sequence shown here is derived from an EMBL/GenBank/DDBJ whole genome shotgun (WGS) entry which is preliminary data.</text>
</comment>
<dbReference type="Proteomes" id="UP000029385">
    <property type="component" value="Unassembled WGS sequence"/>
</dbReference>
<name>A0A091BEH4_9GAMM</name>
<reference evidence="1 2" key="1">
    <citation type="submission" date="2013-09" db="EMBL/GenBank/DDBJ databases">
        <title>Genome sequencing of Arenimonas oryziterrae.</title>
        <authorList>
            <person name="Chen F."/>
            <person name="Wang G."/>
        </authorList>
    </citation>
    <scope>NUCLEOTIDE SEQUENCE [LARGE SCALE GENOMIC DNA]</scope>
    <source>
        <strain evidence="1 2">YC6267</strain>
    </source>
</reference>
<organism evidence="1 2">
    <name type="scientific">Arenimonas oryziterrae DSM 21050 = YC6267</name>
    <dbReference type="NCBI Taxonomy" id="1121015"/>
    <lineage>
        <taxon>Bacteria</taxon>
        <taxon>Pseudomonadati</taxon>
        <taxon>Pseudomonadota</taxon>
        <taxon>Gammaproteobacteria</taxon>
        <taxon>Lysobacterales</taxon>
        <taxon>Lysobacteraceae</taxon>
        <taxon>Arenimonas</taxon>
    </lineage>
</organism>
<protein>
    <submittedName>
        <fullName evidence="1">Uncharacterized protein</fullName>
    </submittedName>
</protein>
<dbReference type="AlphaFoldDB" id="A0A091BEH4"/>
<evidence type="ECO:0000313" key="2">
    <source>
        <dbReference type="Proteomes" id="UP000029385"/>
    </source>
</evidence>
<proteinExistence type="predicted"/>